<dbReference type="PANTHER" id="PTHR11245">
    <property type="entry name" value="STANNIOCALCIN"/>
    <property type="match status" value="1"/>
</dbReference>
<dbReference type="EMBL" id="JACAZI010000017">
    <property type="protein sequence ID" value="KAF7342192.1"/>
    <property type="molecule type" value="Genomic_DNA"/>
</dbReference>
<dbReference type="PANTHER" id="PTHR11245:SF6">
    <property type="entry name" value="DUF19 DOMAIN-CONTAINING PROTEIN"/>
    <property type="match status" value="1"/>
</dbReference>
<evidence type="ECO:0000313" key="6">
    <source>
        <dbReference type="EMBL" id="KAF7342192.1"/>
    </source>
</evidence>
<feature type="chain" id="PRO_5034447646" evidence="5">
    <location>
        <begin position="23"/>
        <end position="189"/>
    </location>
</feature>
<accession>A0A8H7CN96</accession>
<evidence type="ECO:0000313" key="7">
    <source>
        <dbReference type="Proteomes" id="UP000620124"/>
    </source>
</evidence>
<dbReference type="GO" id="GO:0005179">
    <property type="term" value="F:hormone activity"/>
    <property type="evidence" value="ECO:0007669"/>
    <property type="project" value="UniProtKB-KW"/>
</dbReference>
<evidence type="ECO:0000256" key="1">
    <source>
        <dbReference type="ARBA" id="ARBA00008693"/>
    </source>
</evidence>
<evidence type="ECO:0000256" key="4">
    <source>
        <dbReference type="ARBA" id="ARBA00023157"/>
    </source>
</evidence>
<dbReference type="OrthoDB" id="2251794at2759"/>
<gene>
    <name evidence="6" type="ORF">MVEN_01807100</name>
</gene>
<proteinExistence type="inferred from homology"/>
<reference evidence="6" key="1">
    <citation type="submission" date="2020-05" db="EMBL/GenBank/DDBJ databases">
        <title>Mycena genomes resolve the evolution of fungal bioluminescence.</title>
        <authorList>
            <person name="Tsai I.J."/>
        </authorList>
    </citation>
    <scope>NUCLEOTIDE SEQUENCE</scope>
    <source>
        <strain evidence="6">CCC161011</strain>
    </source>
</reference>
<comment type="caution">
    <text evidence="6">The sequence shown here is derived from an EMBL/GenBank/DDBJ whole genome shotgun (WGS) entry which is preliminary data.</text>
</comment>
<dbReference type="AlphaFoldDB" id="A0A8H7CN96"/>
<keyword evidence="5" id="KW-0732">Signal</keyword>
<protein>
    <submittedName>
        <fullName evidence="6">Uncharacterized protein</fullName>
    </submittedName>
</protein>
<organism evidence="6 7">
    <name type="scientific">Mycena venus</name>
    <dbReference type="NCBI Taxonomy" id="2733690"/>
    <lineage>
        <taxon>Eukaryota</taxon>
        <taxon>Fungi</taxon>
        <taxon>Dikarya</taxon>
        <taxon>Basidiomycota</taxon>
        <taxon>Agaricomycotina</taxon>
        <taxon>Agaricomycetes</taxon>
        <taxon>Agaricomycetidae</taxon>
        <taxon>Agaricales</taxon>
        <taxon>Marasmiineae</taxon>
        <taxon>Mycenaceae</taxon>
        <taxon>Mycena</taxon>
    </lineage>
</organism>
<name>A0A8H7CN96_9AGAR</name>
<dbReference type="InterPro" id="IPR004978">
    <property type="entry name" value="Stanniocalcin"/>
</dbReference>
<sequence length="189" mass="20415">MSQRLGFVLAVFFLALPFVVTAQNLTKCATPIRDDCTFYTDCLEAKYQCGSDGYPIGYGFHFCTKFAESKSKLSTAGQAWISNTMLCLQNALVPEATGAPGAAATCADLKTKAFATHADCYVDSGLCSLPITDWEKVSVEIVGPGTLVESFDALKATASVGLQCTKFFAEVVASYISPFRMRRVRRGLL</sequence>
<keyword evidence="7" id="KW-1185">Reference proteome</keyword>
<keyword evidence="3" id="KW-0372">Hormone</keyword>
<evidence type="ECO:0000256" key="3">
    <source>
        <dbReference type="ARBA" id="ARBA00022702"/>
    </source>
</evidence>
<feature type="signal peptide" evidence="5">
    <location>
        <begin position="1"/>
        <end position="22"/>
    </location>
</feature>
<dbReference type="Pfam" id="PF03298">
    <property type="entry name" value="Stanniocalcin"/>
    <property type="match status" value="1"/>
</dbReference>
<dbReference type="GO" id="GO:0006874">
    <property type="term" value="P:intracellular calcium ion homeostasis"/>
    <property type="evidence" value="ECO:0007669"/>
    <property type="project" value="TreeGrafter"/>
</dbReference>
<keyword evidence="4" id="KW-1015">Disulfide bond</keyword>
<dbReference type="GO" id="GO:0005615">
    <property type="term" value="C:extracellular space"/>
    <property type="evidence" value="ECO:0007669"/>
    <property type="project" value="TreeGrafter"/>
</dbReference>
<comment type="similarity">
    <text evidence="1">Belongs to the stanniocalcin family.</text>
</comment>
<evidence type="ECO:0000256" key="5">
    <source>
        <dbReference type="SAM" id="SignalP"/>
    </source>
</evidence>
<dbReference type="Proteomes" id="UP000620124">
    <property type="component" value="Unassembled WGS sequence"/>
</dbReference>
<evidence type="ECO:0000256" key="2">
    <source>
        <dbReference type="ARBA" id="ARBA00011748"/>
    </source>
</evidence>
<comment type="subunit">
    <text evidence="2">Homodimer; disulfide-linked.</text>
</comment>